<proteinExistence type="inferred from homology"/>
<sequence length="311" mass="33828">MFFEKGVILIKSWHYALTVFLGGCCYGMLSTIVKLAYSAGFPSSVVTGAQYFFGTILIWSLVLVTKAKKLTLKQALKLLASGIPFGLTGTFYYQSLQTLNASLAIIFLFQFVWIGTLVDWIFNKKKPTKGKLVSISILIIGSALAANIFSGQRAVLSWQGILWGMLSALTFTTFIFLSGSVEKNVPPVVRSALFATGALIVVFLLFPPSFLFNFPVLFRLMPYGLLLGLFGVVLPPLLFSIGMPHVGPGLGTILPASELPVAIIMSSIVLAEHVSWTQWLGVFLILTGIICGNIRHKKSRVDANGIEVSLP</sequence>
<feature type="transmembrane region" description="Helical" evidence="7">
    <location>
        <begin position="99"/>
        <end position="120"/>
    </location>
</feature>
<keyword evidence="10" id="KW-1185">Reference proteome</keyword>
<dbReference type="HOGENOM" id="CLU_033863_6_0_9"/>
<reference evidence="10" key="1">
    <citation type="submission" date="2012-06" db="EMBL/GenBank/DDBJ databases">
        <title>Complete sequence of Desulfitobacterium dehalogenans ATCC 51507.</title>
        <authorList>
            <person name="Lucas S."/>
            <person name="Han J."/>
            <person name="Lapidus A."/>
            <person name="Cheng J.-F."/>
            <person name="Goodwin L."/>
            <person name="Pitluck S."/>
            <person name="Peters L."/>
            <person name="Ovchinnikova G."/>
            <person name="Teshima H."/>
            <person name="Detter J.C."/>
            <person name="Han C."/>
            <person name="Tapia R."/>
            <person name="Land M."/>
            <person name="Hauser L."/>
            <person name="Kyrpides N."/>
            <person name="Ivanova N."/>
            <person name="Pagani I."/>
            <person name="Kruse T."/>
            <person name="de Vos W.M."/>
            <person name="Smidt H."/>
            <person name="Woyke T."/>
        </authorList>
    </citation>
    <scope>NUCLEOTIDE SEQUENCE [LARGE SCALE GENOMIC DNA]</scope>
    <source>
        <strain evidence="10">ATCC 51507 / DSM 9161 / JW/IU-DC1</strain>
    </source>
</reference>
<protein>
    <submittedName>
        <fullName evidence="9">Putative permease, DMT superfamily</fullName>
    </submittedName>
</protein>
<dbReference type="PROSITE" id="PS51257">
    <property type="entry name" value="PROKAR_LIPOPROTEIN"/>
    <property type="match status" value="1"/>
</dbReference>
<feature type="transmembrane region" description="Helical" evidence="7">
    <location>
        <begin position="220"/>
        <end position="238"/>
    </location>
</feature>
<evidence type="ECO:0000256" key="1">
    <source>
        <dbReference type="ARBA" id="ARBA00004651"/>
    </source>
</evidence>
<comment type="subcellular location">
    <subcellularLocation>
        <location evidence="1">Cell membrane</location>
        <topology evidence="1">Multi-pass membrane protein</topology>
    </subcellularLocation>
</comment>
<feature type="transmembrane region" description="Helical" evidence="7">
    <location>
        <begin position="276"/>
        <end position="294"/>
    </location>
</feature>
<keyword evidence="6 7" id="KW-0472">Membrane</keyword>
<dbReference type="PANTHER" id="PTHR42920">
    <property type="entry name" value="OS03G0707200 PROTEIN-RELATED"/>
    <property type="match status" value="1"/>
</dbReference>
<keyword evidence="5 7" id="KW-1133">Transmembrane helix</keyword>
<accession>I4A469</accession>
<dbReference type="GO" id="GO:0005886">
    <property type="term" value="C:plasma membrane"/>
    <property type="evidence" value="ECO:0007669"/>
    <property type="project" value="UniProtKB-SubCell"/>
</dbReference>
<feature type="transmembrane region" description="Helical" evidence="7">
    <location>
        <begin position="132"/>
        <end position="149"/>
    </location>
</feature>
<evidence type="ECO:0000256" key="4">
    <source>
        <dbReference type="ARBA" id="ARBA00022692"/>
    </source>
</evidence>
<dbReference type="eggNOG" id="COG0697">
    <property type="taxonomic scope" value="Bacteria"/>
</dbReference>
<feature type="transmembrane region" description="Helical" evidence="7">
    <location>
        <begin position="193"/>
        <end position="214"/>
    </location>
</feature>
<feature type="domain" description="EamA" evidence="8">
    <location>
        <begin position="16"/>
        <end position="145"/>
    </location>
</feature>
<dbReference type="InterPro" id="IPR051258">
    <property type="entry name" value="Diverse_Substrate_Transporter"/>
</dbReference>
<comment type="similarity">
    <text evidence="2">Belongs to the EamA transporter family.</text>
</comment>
<dbReference type="InterPro" id="IPR037185">
    <property type="entry name" value="EmrE-like"/>
</dbReference>
<dbReference type="RefSeq" id="WP_014792250.1">
    <property type="nucleotide sequence ID" value="NC_018017.1"/>
</dbReference>
<gene>
    <name evidence="9" type="ordered locus">Desde_0282</name>
</gene>
<evidence type="ECO:0000256" key="6">
    <source>
        <dbReference type="ARBA" id="ARBA00023136"/>
    </source>
</evidence>
<feature type="transmembrane region" description="Helical" evidence="7">
    <location>
        <begin position="12"/>
        <end position="33"/>
    </location>
</feature>
<feature type="transmembrane region" description="Helical" evidence="7">
    <location>
        <begin position="161"/>
        <end position="181"/>
    </location>
</feature>
<keyword evidence="4 7" id="KW-0812">Transmembrane</keyword>
<dbReference type="Proteomes" id="UP000006053">
    <property type="component" value="Chromosome"/>
</dbReference>
<reference evidence="9 10" key="2">
    <citation type="journal article" date="2015" name="J. Bacteriol.">
        <title>Genomic, proteomic, and biochemical analysis of the organohalide respiratory pathway in Desulfitobacterium dehalogenans.</title>
        <authorList>
            <person name="Kruse T."/>
            <person name="van de Pas B.A."/>
            <person name="Atteia A."/>
            <person name="Krab K."/>
            <person name="Hagen W.R."/>
            <person name="Goodwin L."/>
            <person name="Chain P."/>
            <person name="Boeren S."/>
            <person name="Maphosa F."/>
            <person name="Schraa G."/>
            <person name="de Vos W.M."/>
            <person name="van der Oost J."/>
            <person name="Smidt H."/>
            <person name="Stams A.J."/>
        </authorList>
    </citation>
    <scope>NUCLEOTIDE SEQUENCE [LARGE SCALE GENOMIC DNA]</scope>
    <source>
        <strain evidence="10">ATCC 51507 / DSM 9161 / JW/IU-DC1</strain>
    </source>
</reference>
<evidence type="ECO:0000256" key="5">
    <source>
        <dbReference type="ARBA" id="ARBA00022989"/>
    </source>
</evidence>
<feature type="transmembrane region" description="Helical" evidence="7">
    <location>
        <begin position="45"/>
        <end position="64"/>
    </location>
</feature>
<dbReference type="SUPFAM" id="SSF103481">
    <property type="entry name" value="Multidrug resistance efflux transporter EmrE"/>
    <property type="match status" value="2"/>
</dbReference>
<feature type="transmembrane region" description="Helical" evidence="7">
    <location>
        <begin position="250"/>
        <end position="270"/>
    </location>
</feature>
<dbReference type="AlphaFoldDB" id="I4A469"/>
<evidence type="ECO:0000256" key="7">
    <source>
        <dbReference type="SAM" id="Phobius"/>
    </source>
</evidence>
<evidence type="ECO:0000313" key="10">
    <source>
        <dbReference type="Proteomes" id="UP000006053"/>
    </source>
</evidence>
<evidence type="ECO:0000256" key="3">
    <source>
        <dbReference type="ARBA" id="ARBA00022475"/>
    </source>
</evidence>
<dbReference type="Pfam" id="PF00892">
    <property type="entry name" value="EamA"/>
    <property type="match status" value="2"/>
</dbReference>
<feature type="transmembrane region" description="Helical" evidence="7">
    <location>
        <begin position="76"/>
        <end position="93"/>
    </location>
</feature>
<keyword evidence="3" id="KW-1003">Cell membrane</keyword>
<evidence type="ECO:0000256" key="2">
    <source>
        <dbReference type="ARBA" id="ARBA00007362"/>
    </source>
</evidence>
<dbReference type="InterPro" id="IPR000620">
    <property type="entry name" value="EamA_dom"/>
</dbReference>
<feature type="domain" description="EamA" evidence="8">
    <location>
        <begin position="159"/>
        <end position="290"/>
    </location>
</feature>
<evidence type="ECO:0000313" key="9">
    <source>
        <dbReference type="EMBL" id="AFL98753.1"/>
    </source>
</evidence>
<dbReference type="KEGG" id="ddh:Desde_0282"/>
<organism evidence="9 10">
    <name type="scientific">Desulfitobacterium dehalogenans (strain ATCC 51507 / DSM 9161 / JW/IU-DC1)</name>
    <dbReference type="NCBI Taxonomy" id="756499"/>
    <lineage>
        <taxon>Bacteria</taxon>
        <taxon>Bacillati</taxon>
        <taxon>Bacillota</taxon>
        <taxon>Clostridia</taxon>
        <taxon>Eubacteriales</taxon>
        <taxon>Desulfitobacteriaceae</taxon>
        <taxon>Desulfitobacterium</taxon>
    </lineage>
</organism>
<name>I4A469_DESDJ</name>
<dbReference type="EMBL" id="CP003348">
    <property type="protein sequence ID" value="AFL98753.1"/>
    <property type="molecule type" value="Genomic_DNA"/>
</dbReference>
<evidence type="ECO:0000259" key="8">
    <source>
        <dbReference type="Pfam" id="PF00892"/>
    </source>
</evidence>
<dbReference type="PANTHER" id="PTHR42920:SF5">
    <property type="entry name" value="EAMA DOMAIN-CONTAINING PROTEIN"/>
    <property type="match status" value="1"/>
</dbReference>